<dbReference type="PANTHER" id="PTHR31308">
    <property type="match status" value="1"/>
</dbReference>
<dbReference type="InterPro" id="IPR017853">
    <property type="entry name" value="GH"/>
</dbReference>
<dbReference type="Pfam" id="PF18564">
    <property type="entry name" value="Glyco_hydro_5_C"/>
    <property type="match status" value="1"/>
</dbReference>
<keyword evidence="2 4" id="KW-0378">Hydrolase</keyword>
<proteinExistence type="inferred from homology"/>
<evidence type="ECO:0000256" key="3">
    <source>
        <dbReference type="ARBA" id="ARBA00023295"/>
    </source>
</evidence>
<dbReference type="GO" id="GO:0000272">
    <property type="term" value="P:polysaccharide catabolic process"/>
    <property type="evidence" value="ECO:0007669"/>
    <property type="project" value="InterPro"/>
</dbReference>
<reference evidence="7 8" key="1">
    <citation type="submission" date="2016-10" db="EMBL/GenBank/DDBJ databases">
        <authorList>
            <person name="de Groot N.N."/>
        </authorList>
    </citation>
    <scope>NUCLEOTIDE SEQUENCE [LARGE SCALE GENOMIC DNA]</scope>
    <source>
        <strain evidence="7 8">CGMCC 1.9156</strain>
    </source>
</reference>
<evidence type="ECO:0000256" key="2">
    <source>
        <dbReference type="ARBA" id="ARBA00022801"/>
    </source>
</evidence>
<keyword evidence="3 4" id="KW-0326">Glycosidase</keyword>
<evidence type="ECO:0000256" key="1">
    <source>
        <dbReference type="ARBA" id="ARBA00005641"/>
    </source>
</evidence>
<dbReference type="PROSITE" id="PS00659">
    <property type="entry name" value="GLYCOSYL_HYDROL_F5"/>
    <property type="match status" value="1"/>
</dbReference>
<dbReference type="Proteomes" id="UP000198964">
    <property type="component" value="Unassembled WGS sequence"/>
</dbReference>
<dbReference type="Pfam" id="PF00150">
    <property type="entry name" value="Cellulase"/>
    <property type="match status" value="1"/>
</dbReference>
<dbReference type="STRING" id="655355.SAMN05216283_101464"/>
<sequence length="539" mass="61406">MLLRCFIACLIVFSIVACESGEKPVKKEGFLKVEGQHFVDSEGRQVILSGINFISKDPKEKYMPLQGKETFEQFERWGFNCIRLGIIWDGLEPEPGQYNEAYLKEIDKRIEWAKEHGLYVFLDMHQDLYGAEFSDGAPDWATLDEGKPHYTGAVWSDSYLISPAVQTAFDNFWNNKPASDGMGIQDHYANLWKYIAKRYANNTTVIGYDLMNEPFMGTSAQQVMPLMLGAYAQVLVEETGQMPPSAEELEAMWADEASRLKALELIATKEKYAKVVDAVYELSADFERNQLQPMYQKVANAIREVDAEHILFFNHNYFVNTGVATALEATKLPDGSRDPQVAYAAHGYDLVVDTKEVENPSYERVEFIFERIAESGKRMNMPVLLGEWGALHGKSAKMVETAQHLVGLIEEHQFSNTYWAYYGDIAEYPYFQEAIIRPFPQEVSGTLKSYDYNPATGEFTMTWEEEAAIKAPTMIYLPWLSCVNEDIRIVPEFEKLETEQINGSDAGWLMVPPTGKGGTREMTIQFSRQDKKDYLILEQ</sequence>
<dbReference type="PROSITE" id="PS51257">
    <property type="entry name" value="PROKAR_LIPOPROTEIN"/>
    <property type="match status" value="1"/>
</dbReference>
<dbReference type="InterPro" id="IPR001547">
    <property type="entry name" value="Glyco_hydro_5"/>
</dbReference>
<evidence type="ECO:0000313" key="7">
    <source>
        <dbReference type="EMBL" id="SFE57556.1"/>
    </source>
</evidence>
<dbReference type="SUPFAM" id="SSF51445">
    <property type="entry name" value="(Trans)glycosidases"/>
    <property type="match status" value="1"/>
</dbReference>
<feature type="domain" description="Glycoside hydrolase family 5 C-terminal" evidence="6">
    <location>
        <begin position="437"/>
        <end position="481"/>
    </location>
</feature>
<dbReference type="Gene3D" id="2.60.40.1180">
    <property type="entry name" value="Golgi alpha-mannosidase II"/>
    <property type="match status" value="1"/>
</dbReference>
<dbReference type="Gene3D" id="3.20.20.80">
    <property type="entry name" value="Glycosidases"/>
    <property type="match status" value="1"/>
</dbReference>
<gene>
    <name evidence="7" type="ORF">SAMN05216283_101464</name>
</gene>
<organism evidence="7 8">
    <name type="scientific">Sunxiuqinia elliptica</name>
    <dbReference type="NCBI Taxonomy" id="655355"/>
    <lineage>
        <taxon>Bacteria</taxon>
        <taxon>Pseudomonadati</taxon>
        <taxon>Bacteroidota</taxon>
        <taxon>Bacteroidia</taxon>
        <taxon>Marinilabiliales</taxon>
        <taxon>Prolixibacteraceae</taxon>
        <taxon>Sunxiuqinia</taxon>
    </lineage>
</organism>
<dbReference type="InterPro" id="IPR018087">
    <property type="entry name" value="Glyco_hydro_5_CS"/>
</dbReference>
<protein>
    <submittedName>
        <fullName evidence="7">Cellulase (Glycosyl hydrolase family 5)</fullName>
    </submittedName>
</protein>
<feature type="domain" description="Glycoside hydrolase family 5" evidence="5">
    <location>
        <begin position="40"/>
        <end position="421"/>
    </location>
</feature>
<dbReference type="InterPro" id="IPR013780">
    <property type="entry name" value="Glyco_hydro_b"/>
</dbReference>
<accession>A0A1I2BN35</accession>
<dbReference type="GO" id="GO:0016042">
    <property type="term" value="P:lipid catabolic process"/>
    <property type="evidence" value="ECO:0007669"/>
    <property type="project" value="UniProtKB-ARBA"/>
</dbReference>
<keyword evidence="8" id="KW-1185">Reference proteome</keyword>
<evidence type="ECO:0000313" key="8">
    <source>
        <dbReference type="Proteomes" id="UP000198964"/>
    </source>
</evidence>
<evidence type="ECO:0000256" key="4">
    <source>
        <dbReference type="RuleBase" id="RU361153"/>
    </source>
</evidence>
<dbReference type="GO" id="GO:0004553">
    <property type="term" value="F:hydrolase activity, hydrolyzing O-glycosyl compounds"/>
    <property type="evidence" value="ECO:0007669"/>
    <property type="project" value="InterPro"/>
</dbReference>
<dbReference type="RefSeq" id="WP_093918203.1">
    <property type="nucleotide sequence ID" value="NZ_FONW01000001.1"/>
</dbReference>
<evidence type="ECO:0000259" key="6">
    <source>
        <dbReference type="Pfam" id="PF18564"/>
    </source>
</evidence>
<evidence type="ECO:0000259" key="5">
    <source>
        <dbReference type="Pfam" id="PF00150"/>
    </source>
</evidence>
<dbReference type="PANTHER" id="PTHR31308:SF3">
    <property type="entry name" value="ENDOGLYCOCERAMIDASE"/>
    <property type="match status" value="1"/>
</dbReference>
<name>A0A1I2BN35_9BACT</name>
<dbReference type="InterPro" id="IPR052066">
    <property type="entry name" value="Glycosphingolipid_Hydrolases"/>
</dbReference>
<comment type="similarity">
    <text evidence="1 4">Belongs to the glycosyl hydrolase 5 (cellulase A) family.</text>
</comment>
<dbReference type="EMBL" id="FONW01000001">
    <property type="protein sequence ID" value="SFE57556.1"/>
    <property type="molecule type" value="Genomic_DNA"/>
</dbReference>
<dbReference type="InterPro" id="IPR041036">
    <property type="entry name" value="GH5_C"/>
</dbReference>
<dbReference type="GO" id="GO:1901136">
    <property type="term" value="P:carbohydrate derivative catabolic process"/>
    <property type="evidence" value="ECO:0007669"/>
    <property type="project" value="UniProtKB-ARBA"/>
</dbReference>
<dbReference type="AlphaFoldDB" id="A0A1I2BN35"/>